<comment type="caution">
    <text evidence="4">The sequence shown here is derived from an EMBL/GenBank/DDBJ whole genome shotgun (WGS) entry which is preliminary data.</text>
</comment>
<proteinExistence type="predicted"/>
<reference evidence="4 5" key="2">
    <citation type="journal article" date="2019" name="G3 (Bethesda)">
        <title>Hybrid Assembly of the Genome of the Entomopathogenic Nematode Steinernema carpocapsae Identifies the X-Chromosome.</title>
        <authorList>
            <person name="Serra L."/>
            <person name="Macchietto M."/>
            <person name="Macias-Munoz A."/>
            <person name="McGill C.J."/>
            <person name="Rodriguez I.M."/>
            <person name="Rodriguez B."/>
            <person name="Murad R."/>
            <person name="Mortazavi A."/>
        </authorList>
    </citation>
    <scope>NUCLEOTIDE SEQUENCE [LARGE SCALE GENOMIC DNA]</scope>
    <source>
        <strain evidence="4 5">ALL</strain>
    </source>
</reference>
<gene>
    <name evidence="4" type="ORF">L596_007620</name>
</gene>
<dbReference type="EMBL" id="AZBU02000002">
    <property type="protein sequence ID" value="TKR93096.1"/>
    <property type="molecule type" value="Genomic_DNA"/>
</dbReference>
<accession>A0A4U5PA13</accession>
<feature type="signal peptide" evidence="3">
    <location>
        <begin position="1"/>
        <end position="24"/>
    </location>
</feature>
<evidence type="ECO:0000256" key="1">
    <source>
        <dbReference type="SAM" id="MobiDB-lite"/>
    </source>
</evidence>
<protein>
    <recommendedName>
        <fullName evidence="6">Chondroitin proteoglycan 4 domain-containing protein</fullName>
    </recommendedName>
</protein>
<organism evidence="4 5">
    <name type="scientific">Steinernema carpocapsae</name>
    <name type="common">Entomopathogenic nematode</name>
    <dbReference type="NCBI Taxonomy" id="34508"/>
    <lineage>
        <taxon>Eukaryota</taxon>
        <taxon>Metazoa</taxon>
        <taxon>Ecdysozoa</taxon>
        <taxon>Nematoda</taxon>
        <taxon>Chromadorea</taxon>
        <taxon>Rhabditida</taxon>
        <taxon>Tylenchina</taxon>
        <taxon>Panagrolaimomorpha</taxon>
        <taxon>Strongyloidoidea</taxon>
        <taxon>Steinernematidae</taxon>
        <taxon>Steinernema</taxon>
    </lineage>
</organism>
<evidence type="ECO:0000313" key="5">
    <source>
        <dbReference type="Proteomes" id="UP000298663"/>
    </source>
</evidence>
<keyword evidence="3" id="KW-0732">Signal</keyword>
<evidence type="ECO:0000256" key="2">
    <source>
        <dbReference type="SAM" id="Phobius"/>
    </source>
</evidence>
<feature type="chain" id="PRO_5020755675" description="Chondroitin proteoglycan 4 domain-containing protein" evidence="3">
    <location>
        <begin position="25"/>
        <end position="566"/>
    </location>
</feature>
<name>A0A4U5PA13_STECR</name>
<dbReference type="OrthoDB" id="5875488at2759"/>
<feature type="compositionally biased region" description="Basic and acidic residues" evidence="1">
    <location>
        <begin position="242"/>
        <end position="253"/>
    </location>
</feature>
<dbReference type="Proteomes" id="UP000298663">
    <property type="component" value="Unassembled WGS sequence"/>
</dbReference>
<feature type="region of interest" description="Disordered" evidence="1">
    <location>
        <begin position="226"/>
        <end position="253"/>
    </location>
</feature>
<reference evidence="4 5" key="1">
    <citation type="journal article" date="2015" name="Genome Biol.">
        <title>Comparative genomics of Steinernema reveals deeply conserved gene regulatory networks.</title>
        <authorList>
            <person name="Dillman A.R."/>
            <person name="Macchietto M."/>
            <person name="Porter C.F."/>
            <person name="Rogers A."/>
            <person name="Williams B."/>
            <person name="Antoshechkin I."/>
            <person name="Lee M.M."/>
            <person name="Goodwin Z."/>
            <person name="Lu X."/>
            <person name="Lewis E.E."/>
            <person name="Goodrich-Blair H."/>
            <person name="Stock S.P."/>
            <person name="Adams B.J."/>
            <person name="Sternberg P.W."/>
            <person name="Mortazavi A."/>
        </authorList>
    </citation>
    <scope>NUCLEOTIDE SEQUENCE [LARGE SCALE GENOMIC DNA]</scope>
    <source>
        <strain evidence="4 5">ALL</strain>
    </source>
</reference>
<keyword evidence="2" id="KW-0812">Transmembrane</keyword>
<sequence length="566" mass="64233">MTTSIAAKAFLLFLLTTMARGALAEAEVDKTACSERCDRLFTRSLDRIKMDSRRIEAALTVRKKIDHFKDVCWKFEDFEDCHRQCEHPKSAFFSSEAMRKNLFRKCRPIVKREESHFKCISKYHSFLEIRCSTYAKEATSLREKSKGHDKYRQETCRHLHYHNRCLTNNIFQYCPQAKHLFNRFTLREFFLSFVVPSNDDLFSDSFLDFCQIFDFAKMAQEIYDSTSTARSGEGPGTTFSASEREETSTERPKFTSRLFSPYEDLADSPPNFHYSSQRSQQFAKTTQPYKLTGNASEIHHYDREDSMKAPNVEIEIVTHPVTVHFGADGEMTTTPTRLPSSAEEEEDPLAFFPEESAESYGKIFGSLQTTTPVSSKTTNAIDANRILSTIMKFPNIFPTKSPTAAGGIGDDPHREIAEILAGIDEEVASQLTTRLPSSTGQSTPSMGFGRPYLSGTKVHIKPIRRWNEPDPISDEEGALAHDESLILLSESQEDDDYLELVLENANATITLAPKDNTLSRPTAAHIWTMLTIYAILFSTAFVSLTCLVLFLIIRSRCKPRGKYVVQ</sequence>
<keyword evidence="2" id="KW-0472">Membrane</keyword>
<feature type="transmembrane region" description="Helical" evidence="2">
    <location>
        <begin position="526"/>
        <end position="553"/>
    </location>
</feature>
<keyword evidence="5" id="KW-1185">Reference proteome</keyword>
<evidence type="ECO:0000256" key="3">
    <source>
        <dbReference type="SAM" id="SignalP"/>
    </source>
</evidence>
<evidence type="ECO:0008006" key="6">
    <source>
        <dbReference type="Google" id="ProtNLM"/>
    </source>
</evidence>
<evidence type="ECO:0000313" key="4">
    <source>
        <dbReference type="EMBL" id="TKR93096.1"/>
    </source>
</evidence>
<dbReference type="AlphaFoldDB" id="A0A4U5PA13"/>
<keyword evidence="2" id="KW-1133">Transmembrane helix</keyword>